<dbReference type="InterPro" id="IPR050679">
    <property type="entry name" value="Bact_HTH_transcr_reg"/>
</dbReference>
<dbReference type="RefSeq" id="WP_011397942.1">
    <property type="nucleotide sequence ID" value="NC_007645.1"/>
</dbReference>
<dbReference type="InterPro" id="IPR011663">
    <property type="entry name" value="UTRA"/>
</dbReference>
<dbReference type="SUPFAM" id="SSF46785">
    <property type="entry name" value="Winged helix' DNA-binding domain"/>
    <property type="match status" value="1"/>
</dbReference>
<dbReference type="NCBIfam" id="TIGR02018">
    <property type="entry name" value="his_ut_repres"/>
    <property type="match status" value="1"/>
</dbReference>
<feature type="domain" description="HTH gntR-type" evidence="10">
    <location>
        <begin position="4"/>
        <end position="72"/>
    </location>
</feature>
<accession>Q2SEP9</accession>
<dbReference type="GO" id="GO:0003700">
    <property type="term" value="F:DNA-binding transcription factor activity"/>
    <property type="evidence" value="ECO:0007669"/>
    <property type="project" value="UniProtKB-UniRule"/>
</dbReference>
<dbReference type="CDD" id="cd07377">
    <property type="entry name" value="WHTH_GntR"/>
    <property type="match status" value="1"/>
</dbReference>
<comment type="function">
    <text evidence="6">Repressor which binds to the hutP region in the histidine utilization (hut) operon. It blocks the expression of all the hut genes in the absence of inducer.</text>
</comment>
<dbReference type="Gene3D" id="3.40.1410.10">
    <property type="entry name" value="Chorismate lyase-like"/>
    <property type="match status" value="1"/>
</dbReference>
<dbReference type="STRING" id="349521.HCH_04168"/>
<evidence type="ECO:0000256" key="3">
    <source>
        <dbReference type="ARBA" id="ARBA00023015"/>
    </source>
</evidence>
<dbReference type="PANTHER" id="PTHR44846:SF16">
    <property type="entry name" value="TRANSCRIPTIONAL REGULATOR PHNF-RELATED"/>
    <property type="match status" value="1"/>
</dbReference>
<sequence>MSSKPRFQQVKDFIVSGIESQRYVVGGRIPTEMQLAQQFQVSRMTVHKAIRDLVNEGRLVRYQGQGTFVNDAKPTSSFQDIRNIAEEIKARGHEYSARIVKQEQLRASSNVAVQLGIKTGVPVFHTLIVHLEDGVPVQLEDRYINPLLAPEYLDQDFSVVTPNQYLTSVYPVSDVEHIIEAVLADPDQCKLLEININEPCLRIYRRTWSRQQLVSSAHLTYPGSRYRLQSDSHFS</sequence>
<dbReference type="PRINTS" id="PR00035">
    <property type="entry name" value="HTHGNTR"/>
</dbReference>
<dbReference type="EMBL" id="CP000155">
    <property type="protein sequence ID" value="ABC30875.1"/>
    <property type="molecule type" value="Genomic_DNA"/>
</dbReference>
<dbReference type="eggNOG" id="COG2188">
    <property type="taxonomic scope" value="Bacteria"/>
</dbReference>
<dbReference type="Pfam" id="PF07702">
    <property type="entry name" value="UTRA"/>
    <property type="match status" value="1"/>
</dbReference>
<evidence type="ECO:0000256" key="4">
    <source>
        <dbReference type="ARBA" id="ARBA00023125"/>
    </source>
</evidence>
<dbReference type="PANTHER" id="PTHR44846">
    <property type="entry name" value="MANNOSYL-D-GLYCERATE TRANSPORT/METABOLISM SYSTEM REPRESSOR MNGR-RELATED"/>
    <property type="match status" value="1"/>
</dbReference>
<keyword evidence="12" id="KW-1185">Reference proteome</keyword>
<dbReference type="KEGG" id="hch:HCH_04168"/>
<dbReference type="GO" id="GO:0045892">
    <property type="term" value="P:negative regulation of DNA-templated transcription"/>
    <property type="evidence" value="ECO:0007669"/>
    <property type="project" value="UniProtKB-UniRule"/>
</dbReference>
<dbReference type="FunFam" id="1.10.10.10:FF:000079">
    <property type="entry name" value="GntR family transcriptional regulator"/>
    <property type="match status" value="1"/>
</dbReference>
<evidence type="ECO:0000256" key="1">
    <source>
        <dbReference type="ARBA" id="ARBA00022491"/>
    </source>
</evidence>
<dbReference type="SMART" id="SM00866">
    <property type="entry name" value="UTRA"/>
    <property type="match status" value="1"/>
</dbReference>
<keyword evidence="1" id="KW-0678">Repressor</keyword>
<evidence type="ECO:0000256" key="5">
    <source>
        <dbReference type="ARBA" id="ARBA00023163"/>
    </source>
</evidence>
<name>Q2SEP9_HAHCH</name>
<keyword evidence="3" id="KW-0805">Transcription regulation</keyword>
<dbReference type="PROSITE" id="PS50949">
    <property type="entry name" value="HTH_GNTR"/>
    <property type="match status" value="1"/>
</dbReference>
<dbReference type="HOGENOM" id="CLU_063236_0_0_6"/>
<evidence type="ECO:0000256" key="9">
    <source>
        <dbReference type="NCBIfam" id="TIGR02018"/>
    </source>
</evidence>
<evidence type="ECO:0000259" key="10">
    <source>
        <dbReference type="PROSITE" id="PS50949"/>
    </source>
</evidence>
<evidence type="ECO:0000256" key="2">
    <source>
        <dbReference type="ARBA" id="ARBA00022808"/>
    </source>
</evidence>
<proteinExistence type="predicted"/>
<dbReference type="InterPro" id="IPR010248">
    <property type="entry name" value="His_ut_repres"/>
</dbReference>
<evidence type="ECO:0000313" key="11">
    <source>
        <dbReference type="EMBL" id="ABC30875.1"/>
    </source>
</evidence>
<keyword evidence="4" id="KW-0238">DNA-binding</keyword>
<keyword evidence="5" id="KW-0804">Transcription</keyword>
<evidence type="ECO:0000256" key="7">
    <source>
        <dbReference type="ARBA" id="ARBA00060686"/>
    </source>
</evidence>
<dbReference type="FunFam" id="3.40.1410.10:FF:000004">
    <property type="entry name" value="Histidine utilization repressor"/>
    <property type="match status" value="1"/>
</dbReference>
<reference evidence="11 12" key="1">
    <citation type="journal article" date="2005" name="Nucleic Acids Res.">
        <title>Genomic blueprint of Hahella chejuensis, a marine microbe producing an algicidal agent.</title>
        <authorList>
            <person name="Jeong H."/>
            <person name="Yim J.H."/>
            <person name="Lee C."/>
            <person name="Choi S.-H."/>
            <person name="Park Y.K."/>
            <person name="Yoon S.H."/>
            <person name="Hur C.-G."/>
            <person name="Kang H.-Y."/>
            <person name="Kim D."/>
            <person name="Lee H.H."/>
            <person name="Park K.H."/>
            <person name="Park S.-H."/>
            <person name="Park H.-S."/>
            <person name="Lee H.K."/>
            <person name="Oh T.K."/>
            <person name="Kim J.F."/>
        </authorList>
    </citation>
    <scope>NUCLEOTIDE SEQUENCE [LARGE SCALE GENOMIC DNA]</scope>
    <source>
        <strain evidence="11 12">KCTC 2396</strain>
    </source>
</reference>
<dbReference type="SUPFAM" id="SSF64288">
    <property type="entry name" value="Chorismate lyase-like"/>
    <property type="match status" value="1"/>
</dbReference>
<dbReference type="InterPro" id="IPR000524">
    <property type="entry name" value="Tscrpt_reg_HTH_GntR"/>
</dbReference>
<dbReference type="AlphaFoldDB" id="Q2SEP9"/>
<dbReference type="InterPro" id="IPR036388">
    <property type="entry name" value="WH-like_DNA-bd_sf"/>
</dbReference>
<gene>
    <name evidence="11" type="primary">hutC</name>
    <name evidence="11" type="ordered locus">HCH_04168</name>
</gene>
<dbReference type="Pfam" id="PF00392">
    <property type="entry name" value="GntR"/>
    <property type="match status" value="1"/>
</dbReference>
<protein>
    <recommendedName>
        <fullName evidence="8 9">Histidine utilization repressor</fullName>
    </recommendedName>
</protein>
<dbReference type="OrthoDB" id="9808698at2"/>
<evidence type="ECO:0000256" key="6">
    <source>
        <dbReference type="ARBA" id="ARBA00058362"/>
    </source>
</evidence>
<dbReference type="Gene3D" id="1.10.10.10">
    <property type="entry name" value="Winged helix-like DNA-binding domain superfamily/Winged helix DNA-binding domain"/>
    <property type="match status" value="1"/>
</dbReference>
<dbReference type="GO" id="GO:0003677">
    <property type="term" value="F:DNA binding"/>
    <property type="evidence" value="ECO:0007669"/>
    <property type="project" value="UniProtKB-UniRule"/>
</dbReference>
<keyword evidence="2" id="KW-0369">Histidine metabolism</keyword>
<evidence type="ECO:0000256" key="8">
    <source>
        <dbReference type="ARBA" id="ARBA00071620"/>
    </source>
</evidence>
<dbReference type="Proteomes" id="UP000000238">
    <property type="component" value="Chromosome"/>
</dbReference>
<dbReference type="InterPro" id="IPR036390">
    <property type="entry name" value="WH_DNA-bd_sf"/>
</dbReference>
<dbReference type="SMART" id="SM00345">
    <property type="entry name" value="HTH_GNTR"/>
    <property type="match status" value="1"/>
</dbReference>
<dbReference type="GO" id="GO:0006547">
    <property type="term" value="P:L-histidine metabolic process"/>
    <property type="evidence" value="ECO:0007669"/>
    <property type="project" value="UniProtKB-UniRule"/>
</dbReference>
<evidence type="ECO:0000313" key="12">
    <source>
        <dbReference type="Proteomes" id="UP000000238"/>
    </source>
</evidence>
<comment type="pathway">
    <text evidence="7">Amino-acid degradation; L-histidine degradation into L-glutamate [regulation].</text>
</comment>
<organism evidence="11 12">
    <name type="scientific">Hahella chejuensis (strain KCTC 2396)</name>
    <dbReference type="NCBI Taxonomy" id="349521"/>
    <lineage>
        <taxon>Bacteria</taxon>
        <taxon>Pseudomonadati</taxon>
        <taxon>Pseudomonadota</taxon>
        <taxon>Gammaproteobacteria</taxon>
        <taxon>Oceanospirillales</taxon>
        <taxon>Hahellaceae</taxon>
        <taxon>Hahella</taxon>
    </lineage>
</organism>
<dbReference type="InterPro" id="IPR028978">
    <property type="entry name" value="Chorismate_lyase_/UTRA_dom_sf"/>
</dbReference>